<dbReference type="EMBL" id="ML213288">
    <property type="protein sequence ID" value="TFK77686.1"/>
    <property type="molecule type" value="Genomic_DNA"/>
</dbReference>
<evidence type="ECO:0000313" key="2">
    <source>
        <dbReference type="EMBL" id="TFK77686.1"/>
    </source>
</evidence>
<evidence type="ECO:0000259" key="1">
    <source>
        <dbReference type="Pfam" id="PF22936"/>
    </source>
</evidence>
<dbReference type="STRING" id="1314778.A0A5C3NJL7"/>
<reference evidence="2 3" key="1">
    <citation type="journal article" date="2019" name="Nat. Ecol. Evol.">
        <title>Megaphylogeny resolves global patterns of mushroom evolution.</title>
        <authorList>
            <person name="Varga T."/>
            <person name="Krizsan K."/>
            <person name="Foldi C."/>
            <person name="Dima B."/>
            <person name="Sanchez-Garcia M."/>
            <person name="Sanchez-Ramirez S."/>
            <person name="Szollosi G.J."/>
            <person name="Szarkandi J.G."/>
            <person name="Papp V."/>
            <person name="Albert L."/>
            <person name="Andreopoulos W."/>
            <person name="Angelini C."/>
            <person name="Antonin V."/>
            <person name="Barry K.W."/>
            <person name="Bougher N.L."/>
            <person name="Buchanan P."/>
            <person name="Buyck B."/>
            <person name="Bense V."/>
            <person name="Catcheside P."/>
            <person name="Chovatia M."/>
            <person name="Cooper J."/>
            <person name="Damon W."/>
            <person name="Desjardin D."/>
            <person name="Finy P."/>
            <person name="Geml J."/>
            <person name="Haridas S."/>
            <person name="Hughes K."/>
            <person name="Justo A."/>
            <person name="Karasinski D."/>
            <person name="Kautmanova I."/>
            <person name="Kiss B."/>
            <person name="Kocsube S."/>
            <person name="Kotiranta H."/>
            <person name="LaButti K.M."/>
            <person name="Lechner B.E."/>
            <person name="Liimatainen K."/>
            <person name="Lipzen A."/>
            <person name="Lukacs Z."/>
            <person name="Mihaltcheva S."/>
            <person name="Morgado L.N."/>
            <person name="Niskanen T."/>
            <person name="Noordeloos M.E."/>
            <person name="Ohm R.A."/>
            <person name="Ortiz-Santana B."/>
            <person name="Ovrebo C."/>
            <person name="Racz N."/>
            <person name="Riley R."/>
            <person name="Savchenko A."/>
            <person name="Shiryaev A."/>
            <person name="Soop K."/>
            <person name="Spirin V."/>
            <person name="Szebenyi C."/>
            <person name="Tomsovsky M."/>
            <person name="Tulloss R.E."/>
            <person name="Uehling J."/>
            <person name="Grigoriev I.V."/>
            <person name="Vagvolgyi C."/>
            <person name="Papp T."/>
            <person name="Martin F.M."/>
            <person name="Miettinen O."/>
            <person name="Hibbett D.S."/>
            <person name="Nagy L.G."/>
        </authorList>
    </citation>
    <scope>NUCLEOTIDE SEQUENCE [LARGE SCALE GENOMIC DNA]</scope>
    <source>
        <strain evidence="2 3">HHB13444</strain>
    </source>
</reference>
<dbReference type="InterPro" id="IPR054722">
    <property type="entry name" value="PolX-like_BBD"/>
</dbReference>
<accession>A0A5C3NJL7</accession>
<name>A0A5C3NJL7_9APHY</name>
<organism evidence="2 3">
    <name type="scientific">Polyporus arcularius HHB13444</name>
    <dbReference type="NCBI Taxonomy" id="1314778"/>
    <lineage>
        <taxon>Eukaryota</taxon>
        <taxon>Fungi</taxon>
        <taxon>Dikarya</taxon>
        <taxon>Basidiomycota</taxon>
        <taxon>Agaricomycotina</taxon>
        <taxon>Agaricomycetes</taxon>
        <taxon>Polyporales</taxon>
        <taxon>Polyporaceae</taxon>
        <taxon>Polyporus</taxon>
    </lineage>
</organism>
<feature type="domain" description="Retrovirus-related Pol polyprotein from transposon TNT 1-94-like beta-barrel" evidence="1">
    <location>
        <begin position="1"/>
        <end position="72"/>
    </location>
</feature>
<sequence length="105" mass="11637">MSSQRARFLSYRELREPVRVWLGDDRYIFAVGVGSMQLDLDDSPAPVLATRVFHVPELHGNLLSVSRLASSGLSVRFVKDGCRIVDDKTDDIVGTASLKDGLYVL</sequence>
<protein>
    <recommendedName>
        <fullName evidence="1">Retrovirus-related Pol polyprotein from transposon TNT 1-94-like beta-barrel domain-containing protein</fullName>
    </recommendedName>
</protein>
<dbReference type="AlphaFoldDB" id="A0A5C3NJL7"/>
<feature type="non-terminal residue" evidence="2">
    <location>
        <position position="105"/>
    </location>
</feature>
<dbReference type="Pfam" id="PF22936">
    <property type="entry name" value="Pol_BBD"/>
    <property type="match status" value="1"/>
</dbReference>
<keyword evidence="3" id="KW-1185">Reference proteome</keyword>
<proteinExistence type="predicted"/>
<dbReference type="Proteomes" id="UP000308197">
    <property type="component" value="Unassembled WGS sequence"/>
</dbReference>
<gene>
    <name evidence="2" type="ORF">K466DRAFT_508205</name>
</gene>
<dbReference type="InParanoid" id="A0A5C3NJL7"/>
<evidence type="ECO:0000313" key="3">
    <source>
        <dbReference type="Proteomes" id="UP000308197"/>
    </source>
</evidence>